<sequence>MDKRVFIIAEAGVNHNGNIEIAKRMVDKALEAGVDAIKFQTFISEQVVSKYAEKAEYQNENTLKTESQLEMVKKLELSFDRFMELKRYCDLKELEFLSTAFDLDSIDFLNGLDMKVWKIPSGEITNLPYLIKIAKMNKSVILSTGMSTIEEVRDAIEVLNNNGCGDITLLHCTTEYPAPYEDVNLKAMHTLKHKFNVPVGYSDHTKGIEISVAAVAMGAEVIEKHFTLDRNMEGPDHKASLEPNELKAMVRAIRNVEVAIGNGDKKPAQSEKKNMAIARKSIIAKCNIKKGEIFTEDNLTVKRPGSGISPMQWFDVISQTAVRDFEEDELIEI</sequence>
<organism evidence="2 3">
    <name type="scientific">Clostridium putrefaciens</name>
    <dbReference type="NCBI Taxonomy" id="99675"/>
    <lineage>
        <taxon>Bacteria</taxon>
        <taxon>Bacillati</taxon>
        <taxon>Bacillota</taxon>
        <taxon>Clostridia</taxon>
        <taxon>Eubacteriales</taxon>
        <taxon>Clostridiaceae</taxon>
        <taxon>Clostridium</taxon>
    </lineage>
</organism>
<dbReference type="RefSeq" id="WP_115640238.1">
    <property type="nucleotide sequence ID" value="NZ_UFWZ01000001.1"/>
</dbReference>
<dbReference type="Proteomes" id="UP000254664">
    <property type="component" value="Unassembled WGS sequence"/>
</dbReference>
<dbReference type="SUPFAM" id="SSF51569">
    <property type="entry name" value="Aldolase"/>
    <property type="match status" value="1"/>
</dbReference>
<dbReference type="PANTHER" id="PTHR42966:SF1">
    <property type="entry name" value="SIALIC ACID SYNTHASE"/>
    <property type="match status" value="1"/>
</dbReference>
<dbReference type="Pfam" id="PF08666">
    <property type="entry name" value="SAF"/>
    <property type="match status" value="1"/>
</dbReference>
<feature type="domain" description="AFP-like" evidence="1">
    <location>
        <begin position="281"/>
        <end position="333"/>
    </location>
</feature>
<dbReference type="InterPro" id="IPR057736">
    <property type="entry name" value="SAF_PseI/NeuA/NeuB"/>
</dbReference>
<dbReference type="Gene3D" id="3.90.1210.10">
    <property type="entry name" value="Antifreeze-like/N-acetylneuraminic acid synthase C-terminal domain"/>
    <property type="match status" value="1"/>
</dbReference>
<keyword evidence="3" id="KW-1185">Reference proteome</keyword>
<dbReference type="Pfam" id="PF03102">
    <property type="entry name" value="NeuB"/>
    <property type="match status" value="1"/>
</dbReference>
<reference evidence="2 3" key="1">
    <citation type="submission" date="2018-06" db="EMBL/GenBank/DDBJ databases">
        <authorList>
            <consortium name="Pathogen Informatics"/>
            <person name="Doyle S."/>
        </authorList>
    </citation>
    <scope>NUCLEOTIDE SEQUENCE [LARGE SCALE GENOMIC DNA]</scope>
    <source>
        <strain evidence="2 3">NCTC9836</strain>
    </source>
</reference>
<evidence type="ECO:0000313" key="3">
    <source>
        <dbReference type="Proteomes" id="UP000254664"/>
    </source>
</evidence>
<dbReference type="OrthoDB" id="9814210at2"/>
<gene>
    <name evidence="2" type="primary">spsE</name>
    <name evidence="2" type="ORF">NCTC9836_00408</name>
</gene>
<dbReference type="GO" id="GO:0047444">
    <property type="term" value="F:N-acylneuraminate-9-phosphate synthase activity"/>
    <property type="evidence" value="ECO:0007669"/>
    <property type="project" value="TreeGrafter"/>
</dbReference>
<dbReference type="InterPro" id="IPR013785">
    <property type="entry name" value="Aldolase_TIM"/>
</dbReference>
<dbReference type="PROSITE" id="PS50844">
    <property type="entry name" value="AFP_LIKE"/>
    <property type="match status" value="1"/>
</dbReference>
<keyword evidence="2" id="KW-0808">Transferase</keyword>
<evidence type="ECO:0000259" key="1">
    <source>
        <dbReference type="PROSITE" id="PS50844"/>
    </source>
</evidence>
<name>A0A381J4G0_9CLOT</name>
<evidence type="ECO:0000313" key="2">
    <source>
        <dbReference type="EMBL" id="SUY45706.1"/>
    </source>
</evidence>
<dbReference type="CDD" id="cd11615">
    <property type="entry name" value="SAF_NeuB_like"/>
    <property type="match status" value="1"/>
</dbReference>
<dbReference type="InterPro" id="IPR036732">
    <property type="entry name" value="AFP_Neu5c_C_sf"/>
</dbReference>
<dbReference type="InterPro" id="IPR013132">
    <property type="entry name" value="PseI/NeuA/B-like_N"/>
</dbReference>
<dbReference type="InterPro" id="IPR013974">
    <property type="entry name" value="SAF"/>
</dbReference>
<dbReference type="EMBL" id="UFWZ01000001">
    <property type="protein sequence ID" value="SUY45706.1"/>
    <property type="molecule type" value="Genomic_DNA"/>
</dbReference>
<dbReference type="AlphaFoldDB" id="A0A381J4G0"/>
<dbReference type="InterPro" id="IPR051690">
    <property type="entry name" value="PseI-like"/>
</dbReference>
<dbReference type="InterPro" id="IPR006190">
    <property type="entry name" value="SAF_AFP_Neu5Ac"/>
</dbReference>
<dbReference type="EC" id="2.5.1.56" evidence="2"/>
<dbReference type="GO" id="GO:0016051">
    <property type="term" value="P:carbohydrate biosynthetic process"/>
    <property type="evidence" value="ECO:0007669"/>
    <property type="project" value="InterPro"/>
</dbReference>
<dbReference type="Gene3D" id="3.20.20.70">
    <property type="entry name" value="Aldolase class I"/>
    <property type="match status" value="1"/>
</dbReference>
<accession>A0A381J4G0</accession>
<dbReference type="SUPFAM" id="SSF51269">
    <property type="entry name" value="AFP III-like domain"/>
    <property type="match status" value="1"/>
</dbReference>
<dbReference type="InterPro" id="IPR020007">
    <property type="entry name" value="NeuB/NeuA"/>
</dbReference>
<proteinExistence type="predicted"/>
<dbReference type="GO" id="GO:0050462">
    <property type="term" value="F:N-acetylneuraminate synthase activity"/>
    <property type="evidence" value="ECO:0007669"/>
    <property type="project" value="UniProtKB-EC"/>
</dbReference>
<dbReference type="PANTHER" id="PTHR42966">
    <property type="entry name" value="N-ACETYLNEURAMINATE SYNTHASE"/>
    <property type="match status" value="1"/>
</dbReference>
<protein>
    <submittedName>
        <fullName evidence="2">N-acetylneuraminate synthase</fullName>
        <ecNumber evidence="2">2.5.1.56</ecNumber>
    </submittedName>
</protein>
<dbReference type="NCBIfam" id="TIGR03569">
    <property type="entry name" value="NeuB_NnaB"/>
    <property type="match status" value="1"/>
</dbReference>